<keyword evidence="3" id="KW-0413">Isomerase</keyword>
<feature type="domain" description="Chalcone isomerase" evidence="2">
    <location>
        <begin position="33"/>
        <end position="201"/>
    </location>
</feature>
<dbReference type="InterPro" id="IPR016088">
    <property type="entry name" value="Chalcone_isomerase_3-sand"/>
</dbReference>
<evidence type="ECO:0000313" key="3">
    <source>
        <dbReference type="EMBL" id="TDP74898.1"/>
    </source>
</evidence>
<dbReference type="InterPro" id="IPR016087">
    <property type="entry name" value="Chalcone_isomerase"/>
</dbReference>
<dbReference type="InParanoid" id="A0A4V3CU10"/>
<organism evidence="3 4">
    <name type="scientific">Roseateles toxinivorans</name>
    <dbReference type="NCBI Taxonomy" id="270368"/>
    <lineage>
        <taxon>Bacteria</taxon>
        <taxon>Pseudomonadati</taxon>
        <taxon>Pseudomonadota</taxon>
        <taxon>Betaproteobacteria</taxon>
        <taxon>Burkholderiales</taxon>
        <taxon>Sphaerotilaceae</taxon>
        <taxon>Roseateles</taxon>
    </lineage>
</organism>
<dbReference type="InterPro" id="IPR036298">
    <property type="entry name" value="Chalcone_isomerase_sf"/>
</dbReference>
<dbReference type="GO" id="GO:0016872">
    <property type="term" value="F:intramolecular lyase activity"/>
    <property type="evidence" value="ECO:0007669"/>
    <property type="project" value="InterPro"/>
</dbReference>
<reference evidence="3 4" key="1">
    <citation type="submission" date="2019-03" db="EMBL/GenBank/DDBJ databases">
        <title>Genomic Encyclopedia of Type Strains, Phase IV (KMG-IV): sequencing the most valuable type-strain genomes for metagenomic binning, comparative biology and taxonomic classification.</title>
        <authorList>
            <person name="Goeker M."/>
        </authorList>
    </citation>
    <scope>NUCLEOTIDE SEQUENCE [LARGE SCALE GENOMIC DNA]</scope>
    <source>
        <strain evidence="3 4">DSM 16998</strain>
    </source>
</reference>
<evidence type="ECO:0000259" key="2">
    <source>
        <dbReference type="Pfam" id="PF16036"/>
    </source>
</evidence>
<evidence type="ECO:0000313" key="4">
    <source>
        <dbReference type="Proteomes" id="UP000295361"/>
    </source>
</evidence>
<protein>
    <submittedName>
        <fullName evidence="3">Chalcone isomerase-like protein</fullName>
    </submittedName>
</protein>
<feature type="chain" id="PRO_5020951847" evidence="1">
    <location>
        <begin position="32"/>
        <end position="210"/>
    </location>
</feature>
<keyword evidence="1" id="KW-0732">Signal</keyword>
<dbReference type="Pfam" id="PF16036">
    <property type="entry name" value="Chalcone_3"/>
    <property type="match status" value="1"/>
</dbReference>
<dbReference type="Gene3D" id="3.50.70.10">
    <property type="match status" value="1"/>
</dbReference>
<sequence>MRKCLDVNKGRRGLLLAAMGATGLMATPAWALQYEGFDVPESVTLGGVPLVLNGVGMRAVAVLKGYSAALYLSGKSQQPSEVLANTGPKRVQIRMLLQISVGAEEFVKAINKGVQRNCTEAERLAVADRVAQLNANLRRIGKVSRKDLINLDYLPDSGLVLSVNGKVSGDPLPGADLYGAILKVFLGERPVDRRLKAGMLGLPVQELRST</sequence>
<dbReference type="Proteomes" id="UP000295361">
    <property type="component" value="Unassembled WGS sequence"/>
</dbReference>
<dbReference type="AlphaFoldDB" id="A0A4V3CU10"/>
<feature type="signal peptide" evidence="1">
    <location>
        <begin position="1"/>
        <end position="31"/>
    </location>
</feature>
<dbReference type="RefSeq" id="WP_243748158.1">
    <property type="nucleotide sequence ID" value="NZ_SNXS01000001.1"/>
</dbReference>
<accession>A0A4V3CU10</accession>
<gene>
    <name evidence="3" type="ORF">DES47_101968</name>
</gene>
<keyword evidence="4" id="KW-1185">Reference proteome</keyword>
<comment type="caution">
    <text evidence="3">The sequence shown here is derived from an EMBL/GenBank/DDBJ whole genome shotgun (WGS) entry which is preliminary data.</text>
</comment>
<dbReference type="EMBL" id="SNXS01000001">
    <property type="protein sequence ID" value="TDP74898.1"/>
    <property type="molecule type" value="Genomic_DNA"/>
</dbReference>
<dbReference type="SUPFAM" id="SSF54626">
    <property type="entry name" value="Chalcone isomerase"/>
    <property type="match status" value="1"/>
</dbReference>
<proteinExistence type="predicted"/>
<name>A0A4V3CU10_9BURK</name>
<evidence type="ECO:0000256" key="1">
    <source>
        <dbReference type="SAM" id="SignalP"/>
    </source>
</evidence>